<comment type="caution">
    <text evidence="1">The sequence shown here is derived from an EMBL/GenBank/DDBJ whole genome shotgun (WGS) entry which is preliminary data.</text>
</comment>
<name>L9YP55_NATP1</name>
<dbReference type="InterPro" id="IPR017587">
    <property type="entry name" value="YqeC"/>
</dbReference>
<dbReference type="PATRIC" id="fig|797303.5.peg.1722"/>
<reference evidence="1 2" key="1">
    <citation type="journal article" date="2014" name="PLoS Genet.">
        <title>Phylogenetically driven sequencing of extremely halophilic archaea reveals strategies for static and dynamic osmo-response.</title>
        <authorList>
            <person name="Becker E.A."/>
            <person name="Seitzer P.M."/>
            <person name="Tritt A."/>
            <person name="Larsen D."/>
            <person name="Krusor M."/>
            <person name="Yao A.I."/>
            <person name="Wu D."/>
            <person name="Madern D."/>
            <person name="Eisen J.A."/>
            <person name="Darling A.E."/>
            <person name="Facciotti M.T."/>
        </authorList>
    </citation>
    <scope>NUCLEOTIDE SEQUENCE [LARGE SCALE GENOMIC DNA]</scope>
    <source>
        <strain evidence="1 2">DSM 15624</strain>
    </source>
</reference>
<dbReference type="Pfam" id="PF19842">
    <property type="entry name" value="YqeC"/>
    <property type="match status" value="1"/>
</dbReference>
<evidence type="ECO:0000313" key="2">
    <source>
        <dbReference type="Proteomes" id="UP000011593"/>
    </source>
</evidence>
<organism evidence="1 2">
    <name type="scientific">Natrinema pellirubrum (strain DSM 15624 / CIP 106293 / JCM 10476 / NCIMB 786 / 157)</name>
    <dbReference type="NCBI Taxonomy" id="797303"/>
    <lineage>
        <taxon>Archaea</taxon>
        <taxon>Methanobacteriati</taxon>
        <taxon>Methanobacteriota</taxon>
        <taxon>Stenosarchaea group</taxon>
        <taxon>Halobacteria</taxon>
        <taxon>Halobacteriales</taxon>
        <taxon>Natrialbaceae</taxon>
        <taxon>Natrinema</taxon>
    </lineage>
</organism>
<accession>L9YP55</accession>
<gene>
    <name evidence="1" type="ORF">C488_08617</name>
</gene>
<keyword evidence="2" id="KW-1185">Reference proteome</keyword>
<dbReference type="Proteomes" id="UP000011593">
    <property type="component" value="Unassembled WGS sequence"/>
</dbReference>
<sequence>MDTHTNWPVLKARAAAIRSQSPAAGVQSSFEVFNDGHTNETRGLLERRNLAEPVYATLIFGRHQLPFATPAQAREIWGCEARRPNYLASADDSWGMDPLEALRAESGLVAVVGAGGKKTTLYALAARAARDRSLRAAVTATVRIPIFDRRVERVVITDDPAAALERAESWPIGVVPEREGEDRYVGYEPAVVDDLAATDAADLLLVKADGARTREFKAPNDREPQLPASVDTVVPIASVRAVGEPLAAATVHRPERVAAITGLDRGDAIRPVDVARVLASDRGGLKGVPEGTTVVPLLNKVDGPELRETATAIGRELLERAPAVSQVVLARMIDDEPIVDVLER</sequence>
<dbReference type="AlphaFoldDB" id="L9YP55"/>
<proteinExistence type="predicted"/>
<dbReference type="NCBIfam" id="TIGR03172">
    <property type="entry name" value="selenium cofactor biosynthesis protein YqeC"/>
    <property type="match status" value="1"/>
</dbReference>
<dbReference type="EMBL" id="AOIE01000061">
    <property type="protein sequence ID" value="ELY75909.1"/>
    <property type="molecule type" value="Genomic_DNA"/>
</dbReference>
<evidence type="ECO:0000313" key="1">
    <source>
        <dbReference type="EMBL" id="ELY75909.1"/>
    </source>
</evidence>
<protein>
    <submittedName>
        <fullName evidence="1">Anaerobic dehydrogenase cluster protein</fullName>
    </submittedName>
</protein>